<evidence type="ECO:0008006" key="2">
    <source>
        <dbReference type="Google" id="ProtNLM"/>
    </source>
</evidence>
<sequence>MLLSIGTISGYSVYAIGALEPGNYSLARDHSLQFNVAISSGFTIDARPYFLDSSTKITVHTLKACDVTPQTATSINYRSQIAQNFATPTKFDENIASINVDCPYAGNVHITLRPFNTLVKGSNTGMELTGTKAQESGYVVTSLTSQQQNTICEPNSSDALSYVGSNKLVNAMPKVFNQTLYFNLCANSNIPADRYSGSVDVAILVE</sequence>
<gene>
    <name evidence="1" type="ORF">I3679_000250</name>
</gene>
<name>A0ABD5LS63_PROMI</name>
<comment type="caution">
    <text evidence="1">The sequence shown here is derived from an EMBL/GenBank/DDBJ whole genome shotgun (WGS) entry which is preliminary data.</text>
</comment>
<dbReference type="AlphaFoldDB" id="A0ABD5LS63"/>
<accession>A0ABD5LS63</accession>
<organism evidence="1">
    <name type="scientific">Proteus mirabilis</name>
    <dbReference type="NCBI Taxonomy" id="584"/>
    <lineage>
        <taxon>Bacteria</taxon>
        <taxon>Pseudomonadati</taxon>
        <taxon>Pseudomonadota</taxon>
        <taxon>Gammaproteobacteria</taxon>
        <taxon>Enterobacterales</taxon>
        <taxon>Morganellaceae</taxon>
        <taxon>Proteus</taxon>
    </lineage>
</organism>
<protein>
    <recommendedName>
        <fullName evidence="2">Fimbrial protein</fullName>
    </recommendedName>
</protein>
<evidence type="ECO:0000313" key="1">
    <source>
        <dbReference type="EMBL" id="MEY2343426.1"/>
    </source>
</evidence>
<dbReference type="EMBL" id="JADQCH020000001">
    <property type="protein sequence ID" value="MEY2343426.1"/>
    <property type="molecule type" value="Genomic_DNA"/>
</dbReference>
<reference evidence="1" key="1">
    <citation type="submission" date="2021-05" db="EMBL/GenBank/DDBJ databases">
        <title>First report of NDM-5 and VEB-6 producing Proteus mirabilis isolated from blood of a sepsis patient in Kolkata, India.</title>
        <authorList>
            <person name="Halder G."/>
            <person name="Chaudhuri B."/>
            <person name="Dutta S."/>
        </authorList>
    </citation>
    <scope>NUCLEOTIDE SEQUENCE [LARGE SCALE GENOMIC DNA]</scope>
    <source>
        <strain evidence="1">7049</strain>
    </source>
</reference>
<proteinExistence type="predicted"/>
<dbReference type="RefSeq" id="WP_236645515.1">
    <property type="nucleotide sequence ID" value="NZ_ABFCQN020000045.1"/>
</dbReference>